<reference evidence="17" key="1">
    <citation type="journal article" date="2019" name="bioRxiv">
        <title>The Genome of the Zebra Mussel, Dreissena polymorpha: A Resource for Invasive Species Research.</title>
        <authorList>
            <person name="McCartney M.A."/>
            <person name="Auch B."/>
            <person name="Kono T."/>
            <person name="Mallez S."/>
            <person name="Zhang Y."/>
            <person name="Obille A."/>
            <person name="Becker A."/>
            <person name="Abrahante J.E."/>
            <person name="Garbe J."/>
            <person name="Badalamenti J.P."/>
            <person name="Herman A."/>
            <person name="Mangelson H."/>
            <person name="Liachko I."/>
            <person name="Sullivan S."/>
            <person name="Sone E.D."/>
            <person name="Koren S."/>
            <person name="Silverstein K.A.T."/>
            <person name="Beckman K.B."/>
            <person name="Gohl D.M."/>
        </authorList>
    </citation>
    <scope>NUCLEOTIDE SEQUENCE</scope>
    <source>
        <strain evidence="17">Duluth1</strain>
        <tissue evidence="17">Whole animal</tissue>
    </source>
</reference>
<evidence type="ECO:0000256" key="8">
    <source>
        <dbReference type="ARBA" id="ARBA00023136"/>
    </source>
</evidence>
<feature type="transmembrane region" description="Helical" evidence="13">
    <location>
        <begin position="2252"/>
        <end position="2276"/>
    </location>
</feature>
<evidence type="ECO:0000256" key="10">
    <source>
        <dbReference type="ARBA" id="ARBA00023180"/>
    </source>
</evidence>
<feature type="domain" description="GAIN-B" evidence="16">
    <location>
        <begin position="1715"/>
        <end position="1861"/>
    </location>
</feature>
<dbReference type="PANTHER" id="PTHR10877:SF194">
    <property type="entry name" value="LOCATION OF VULVA DEFECTIVE 1"/>
    <property type="match status" value="1"/>
</dbReference>
<feature type="transmembrane region" description="Helical" evidence="13">
    <location>
        <begin position="2645"/>
        <end position="2669"/>
    </location>
</feature>
<keyword evidence="9" id="KW-1015">Disulfide bond</keyword>
<evidence type="ECO:0000256" key="4">
    <source>
        <dbReference type="ARBA" id="ARBA00022692"/>
    </source>
</evidence>
<dbReference type="PROSITE" id="PS50221">
    <property type="entry name" value="GAIN_B"/>
    <property type="match status" value="1"/>
</dbReference>
<keyword evidence="7" id="KW-0969">Cilium</keyword>
<dbReference type="GO" id="GO:0050982">
    <property type="term" value="P:detection of mechanical stimulus"/>
    <property type="evidence" value="ECO:0007669"/>
    <property type="project" value="TreeGrafter"/>
</dbReference>
<evidence type="ECO:0000256" key="3">
    <source>
        <dbReference type="ARBA" id="ARBA00007200"/>
    </source>
</evidence>
<dbReference type="SMART" id="SM00303">
    <property type="entry name" value="GPS"/>
    <property type="match status" value="1"/>
</dbReference>
<comment type="similarity">
    <text evidence="3">Belongs to the polycystin family.</text>
</comment>
<feature type="transmembrane region" description="Helical" evidence="13">
    <location>
        <begin position="2841"/>
        <end position="2862"/>
    </location>
</feature>
<dbReference type="GO" id="GO:0005262">
    <property type="term" value="F:calcium channel activity"/>
    <property type="evidence" value="ECO:0007669"/>
    <property type="project" value="TreeGrafter"/>
</dbReference>
<dbReference type="InterPro" id="IPR057244">
    <property type="entry name" value="GAIN_B"/>
</dbReference>
<feature type="transmembrane region" description="Helical" evidence="13">
    <location>
        <begin position="2133"/>
        <end position="2154"/>
    </location>
</feature>
<dbReference type="InterPro" id="IPR046338">
    <property type="entry name" value="GAIN_dom_sf"/>
</dbReference>
<evidence type="ECO:0000256" key="1">
    <source>
        <dbReference type="ARBA" id="ARBA00004138"/>
    </source>
</evidence>
<evidence type="ECO:0000256" key="14">
    <source>
        <dbReference type="SAM" id="SignalP"/>
    </source>
</evidence>
<evidence type="ECO:0000256" key="2">
    <source>
        <dbReference type="ARBA" id="ARBA00004651"/>
    </source>
</evidence>
<feature type="domain" description="PLAT" evidence="15">
    <location>
        <begin position="1921"/>
        <end position="2040"/>
    </location>
</feature>
<dbReference type="Pfam" id="PF01477">
    <property type="entry name" value="PLAT"/>
    <property type="match status" value="1"/>
</dbReference>
<dbReference type="GO" id="GO:0005886">
    <property type="term" value="C:plasma membrane"/>
    <property type="evidence" value="ECO:0007669"/>
    <property type="project" value="UniProtKB-SubCell"/>
</dbReference>
<accession>A0A9D4LNQ2</accession>
<comment type="caution">
    <text evidence="17">The sequence shown here is derived from an EMBL/GenBank/DDBJ whole genome shotgun (WGS) entry which is preliminary data.</text>
</comment>
<gene>
    <name evidence="17" type="ORF">DPMN_024218</name>
</gene>
<evidence type="ECO:0000256" key="7">
    <source>
        <dbReference type="ARBA" id="ARBA00023069"/>
    </source>
</evidence>
<dbReference type="InterPro" id="IPR000203">
    <property type="entry name" value="GPS"/>
</dbReference>
<evidence type="ECO:0000256" key="12">
    <source>
        <dbReference type="PROSITE-ProRule" id="PRU00152"/>
    </source>
</evidence>
<feature type="chain" id="PRO_5039357934" description="Polycystic kidney disease protein 1-like 2" evidence="14">
    <location>
        <begin position="24"/>
        <end position="2897"/>
    </location>
</feature>
<evidence type="ECO:0000256" key="6">
    <source>
        <dbReference type="ARBA" id="ARBA00022989"/>
    </source>
</evidence>
<dbReference type="GO" id="GO:0005929">
    <property type="term" value="C:cilium"/>
    <property type="evidence" value="ECO:0007669"/>
    <property type="project" value="UniProtKB-SubCell"/>
</dbReference>
<dbReference type="InterPro" id="IPR035986">
    <property type="entry name" value="PKD_dom_sf"/>
</dbReference>
<keyword evidence="10" id="KW-0325">Glycoprotein</keyword>
<dbReference type="PROSITE" id="PS50095">
    <property type="entry name" value="PLAT"/>
    <property type="match status" value="1"/>
</dbReference>
<dbReference type="PANTHER" id="PTHR10877">
    <property type="entry name" value="POLYCYSTIN FAMILY MEMBER"/>
    <property type="match status" value="1"/>
</dbReference>
<evidence type="ECO:0000259" key="15">
    <source>
        <dbReference type="PROSITE" id="PS50095"/>
    </source>
</evidence>
<feature type="disulfide bond" evidence="11">
    <location>
        <begin position="2496"/>
        <end position="2509"/>
    </location>
</feature>
<dbReference type="Gene3D" id="2.60.220.50">
    <property type="match status" value="1"/>
</dbReference>
<feature type="signal peptide" evidence="14">
    <location>
        <begin position="1"/>
        <end position="23"/>
    </location>
</feature>
<dbReference type="FunFam" id="1.10.287.70:FF:000086">
    <property type="entry name" value="Polycystic kidney disease 2"/>
    <property type="match status" value="1"/>
</dbReference>
<keyword evidence="18" id="KW-1185">Reference proteome</keyword>
<keyword evidence="5 14" id="KW-0732">Signal</keyword>
<dbReference type="InterPro" id="IPR046791">
    <property type="entry name" value="Polycystin_dom"/>
</dbReference>
<evidence type="ECO:0000256" key="9">
    <source>
        <dbReference type="ARBA" id="ARBA00023157"/>
    </source>
</evidence>
<dbReference type="EMBL" id="JAIWYP010000002">
    <property type="protein sequence ID" value="KAH3861291.1"/>
    <property type="molecule type" value="Genomic_DNA"/>
</dbReference>
<organism evidence="17 18">
    <name type="scientific">Dreissena polymorpha</name>
    <name type="common">Zebra mussel</name>
    <name type="synonym">Mytilus polymorpha</name>
    <dbReference type="NCBI Taxonomy" id="45954"/>
    <lineage>
        <taxon>Eukaryota</taxon>
        <taxon>Metazoa</taxon>
        <taxon>Spiralia</taxon>
        <taxon>Lophotrochozoa</taxon>
        <taxon>Mollusca</taxon>
        <taxon>Bivalvia</taxon>
        <taxon>Autobranchia</taxon>
        <taxon>Heteroconchia</taxon>
        <taxon>Euheterodonta</taxon>
        <taxon>Imparidentia</taxon>
        <taxon>Neoheterodontei</taxon>
        <taxon>Myida</taxon>
        <taxon>Dreissenoidea</taxon>
        <taxon>Dreissenidae</taxon>
        <taxon>Dreissena</taxon>
    </lineage>
</organism>
<protein>
    <recommendedName>
        <fullName evidence="19">Polycystic kidney disease protein 1-like 2</fullName>
    </recommendedName>
</protein>
<feature type="transmembrane region" description="Helical" evidence="13">
    <location>
        <begin position="2391"/>
        <end position="2410"/>
    </location>
</feature>
<dbReference type="Gene3D" id="2.60.60.20">
    <property type="entry name" value="PLAT/LH2 domain"/>
    <property type="match status" value="1"/>
</dbReference>
<dbReference type="SUPFAM" id="SSF49299">
    <property type="entry name" value="PKD domain"/>
    <property type="match status" value="2"/>
</dbReference>
<dbReference type="CDD" id="cd00146">
    <property type="entry name" value="PKD"/>
    <property type="match status" value="1"/>
</dbReference>
<feature type="transmembrane region" description="Helical" evidence="13">
    <location>
        <begin position="2739"/>
        <end position="2760"/>
    </location>
</feature>
<dbReference type="InterPro" id="IPR000601">
    <property type="entry name" value="PKD_dom"/>
</dbReference>
<dbReference type="GO" id="GO:0005509">
    <property type="term" value="F:calcium ion binding"/>
    <property type="evidence" value="ECO:0007669"/>
    <property type="project" value="InterPro"/>
</dbReference>
<dbReference type="InterPro" id="IPR051223">
    <property type="entry name" value="Polycystin"/>
</dbReference>
<name>A0A9D4LNQ2_DREPO</name>
<evidence type="ECO:0000256" key="11">
    <source>
        <dbReference type="PIRSR" id="PIRSR603915-2"/>
    </source>
</evidence>
<comment type="caution">
    <text evidence="12">Lacks conserved residue(s) required for the propagation of feature annotation.</text>
</comment>
<dbReference type="InterPro" id="IPR003915">
    <property type="entry name" value="PKD_2"/>
</dbReference>
<dbReference type="SMART" id="SM00308">
    <property type="entry name" value="LH2"/>
    <property type="match status" value="1"/>
</dbReference>
<dbReference type="PRINTS" id="PR01433">
    <property type="entry name" value="POLYCYSTIN2"/>
</dbReference>
<dbReference type="SUPFAM" id="SSF49723">
    <property type="entry name" value="Lipase/lipooxygenase domain (PLAT/LH2 domain)"/>
    <property type="match status" value="1"/>
</dbReference>
<evidence type="ECO:0000313" key="18">
    <source>
        <dbReference type="Proteomes" id="UP000828390"/>
    </source>
</evidence>
<dbReference type="Proteomes" id="UP000828390">
    <property type="component" value="Unassembled WGS sequence"/>
</dbReference>
<dbReference type="FunFam" id="2.60.60.20:FF:000022">
    <property type="entry name" value="Uncharacterized protein"/>
    <property type="match status" value="1"/>
</dbReference>
<evidence type="ECO:0008006" key="19">
    <source>
        <dbReference type="Google" id="ProtNLM"/>
    </source>
</evidence>
<reference evidence="17" key="2">
    <citation type="submission" date="2020-11" db="EMBL/GenBank/DDBJ databases">
        <authorList>
            <person name="McCartney M.A."/>
            <person name="Auch B."/>
            <person name="Kono T."/>
            <person name="Mallez S."/>
            <person name="Becker A."/>
            <person name="Gohl D.M."/>
            <person name="Silverstein K.A.T."/>
            <person name="Koren S."/>
            <person name="Bechman K.B."/>
            <person name="Herman A."/>
            <person name="Abrahante J.E."/>
            <person name="Garbe J."/>
        </authorList>
    </citation>
    <scope>NUCLEOTIDE SEQUENCE</scope>
    <source>
        <strain evidence="17">Duluth1</strain>
        <tissue evidence="17">Whole animal</tissue>
    </source>
</reference>
<dbReference type="Pfam" id="PF08016">
    <property type="entry name" value="PKD_channel"/>
    <property type="match status" value="1"/>
</dbReference>
<comment type="subcellular location">
    <subcellularLocation>
        <location evidence="2">Cell membrane</location>
        <topology evidence="2">Multi-pass membrane protein</topology>
    </subcellularLocation>
    <subcellularLocation>
        <location evidence="1">Cell projection</location>
        <location evidence="1">Cilium</location>
    </subcellularLocation>
</comment>
<dbReference type="InterPro" id="IPR001024">
    <property type="entry name" value="PLAT/LH2_dom"/>
</dbReference>
<feature type="transmembrane region" description="Helical" evidence="13">
    <location>
        <begin position="2296"/>
        <end position="2319"/>
    </location>
</feature>
<feature type="transmembrane region" description="Helical" evidence="13">
    <location>
        <begin position="1876"/>
        <end position="1896"/>
    </location>
</feature>
<evidence type="ECO:0000313" key="17">
    <source>
        <dbReference type="EMBL" id="KAH3861291.1"/>
    </source>
</evidence>
<keyword evidence="7" id="KW-0966">Cell projection</keyword>
<dbReference type="Pfam" id="PF20519">
    <property type="entry name" value="Polycystin_dom"/>
    <property type="match status" value="1"/>
</dbReference>
<keyword evidence="4 13" id="KW-0812">Transmembrane</keyword>
<dbReference type="InterPro" id="IPR013122">
    <property type="entry name" value="PKD1_2_channel"/>
</dbReference>
<feature type="transmembrane region" description="Helical" evidence="13">
    <location>
        <begin position="2083"/>
        <end position="2104"/>
    </location>
</feature>
<evidence type="ECO:0000259" key="16">
    <source>
        <dbReference type="PROSITE" id="PS50221"/>
    </source>
</evidence>
<feature type="transmembrane region" description="Helical" evidence="13">
    <location>
        <begin position="2781"/>
        <end position="2801"/>
    </location>
</feature>
<dbReference type="Pfam" id="PF01825">
    <property type="entry name" value="GPS"/>
    <property type="match status" value="1"/>
</dbReference>
<sequence>MEHWIYAIYALACILALNGEGKAFEFAYLENEQDPVAVADVNASLDGSYISLGEWPHWCLGNMSLCLDGVTVDMWFKFADIPEDSPEMIVFSTGGHSWYSNGIYLLQRYGDELELGIAFNEDLWAVKFRVEPEVWVNIHAFWDVFSGLTLLTPKYEQQDTTARNYQELTYTAFPEVVVGLSLDGSPVTDTARFEVSTLRVYSWISQTPSDGIDENKLWLACGASLSKANAVPVPQMAAVERCREICSASTVAGVSGGFECICTSMSAVANLHKDILLCNNATDWHFYTVSGLAESDIDYSISVSVQKLGVKEYVKPFEAVEIHISTDFAVNVPLFVDFGDGNTETITDKTISYYWRNAGKYDITVSAAVGITQITGSVDFVVESRNEGYAGDYAMLIPNHGSESRLSVVDFINIDNETAMCDILYGDVNASAERRAGLSKFVETAELQHRYGLPGRYRMNIECHNPFGSISNETHFIARKFEQTEHFLKQGLSFRTNVSGDSSFFQNVMAAHQDPTFGISARVENQSQLVLDQDDLRIQENFVTFSFKDVIIDKRIISVQNELKKPIITSPKADGAWNLTTAITVTIPPGNNIFVNVSFGVGVGEIFYIHYQPNVTAIEFMVNFTDLGYYDVSANISNDVSYSTASLLVSVEVPLTTISLSISDVVDKESPVALMIDVNGGERGPMKINFEIDHGNGFIDTYAHDSNTFFFPTYRHEYVYPEWGDYMVCVRAFNNLGSVLDCIQVQVGERITYVDVTTPTAGRFKPEETVTTLVRCPRGSDKTFRVDFGDGETFVFSDRYLKETENFLDTTTTTVDGTTMSPFSTKFSSTANSVGTEISTMQQIIHNRRRRDDNKTDIAQGNTFVMLDMSTIYHNETSASLSAITTTEVPTTTTMIVTTTTPPATMEPLPVDVVYPHMTNDSTAKSLRDGVIVVTHKYNRTGTFSVRVTAFNAFNWAQDELCPDIIVATAPSNDNCQTPTLTVLSKLESAITRPLHFLRSEQINLTATVALDGCGAVQPTFSWRTDVIVEENGKIIQRPYHDTGICVLETVDKIFKYPRSSLPFGKYVATLVVSPVGRPLKFATLEFYFVVNPSPPYAIIENNAEHLWFLVYGTTMIKFHRSVDPDFNSTEGIDYDLVLLPEKNLPELKLMTNAKAKSLSTLVTESVTNKYTSKNRIRLYEYTRCFKSLTADVINDIRFPTGQFYVPSEHFSEKVPSFALMLYVSKNSYTTSAYVTFEIRLSNASNLLDQLDDLLASKDTSGVMRAVTALADGLIVQPTNASEEANFEAQAAMTELKAKLIGALDSVSEGVADIGQASGMIGLVGDLTKDSSSVSDSARVGATSAIKNSALVTEQFADEPMDTLTNVGSQVVSSVSNVLPKPDATALKLAEHEKALHMAEADAKAAQGPTDEEIANGEDSADIKLQDDPEELTALTEEDMATSAPLPYNKLLKKCDLLHSAPLDKLYKYLFFYESIFRQVLKNVSEEIMVSEDILKLPRNDIFCYIGILEEPGDVEWYYNRYFDAEKRRRDLVKKNADRGVSNSFLAAIDSVSSVLLNKTEANQTVELSAPGLKVAMKRASANGSSEDEGPIGGGGAGVKMPLGVLSGSGNDSEVGQTLIMNDDNPFTYGNENDTTSIGTGVVTFKLSTPGTKNAVPVSNTTEPIEIYLATNPSLMQRPLLYTLILKKGDSQSSMVYHPLNVTGNDTTLHMIIRPEVTHSTDLFDVFIQYETRPNETHFLARTKLPHAEDAFSLYNITWETEDTVRHTFYPDPELTRKAGMYYIGVRLRSGKVDLMQSETMFNYTYQHFLGGCRFWNHENETWDSDGCVVGNLTTPNATQCLCNHLTSFGGNMVVPPNTIDFNNVWAKFKNLNENAAVFSTIVSLLGIYVIGLIWARHMDKKDLIKWGATPLEDNLPTDNYHYQLSVYTGMKKDAATKSNVSFIISGEERDTGVRRLFDGKRLAHDTGSIMNYVLSVEEKLGPLSFCRIWHDNSADGKFRSWYLEQIEVSDLQTGEKYFFLCNRWLACEEDDGMVDRILPVASIEDLVAFKQLFSSSIRKKITSDHLWVSVFSRPTRSSFTRVQRISCCMSLLFLTMITNAMWFKSDGEKGEQQNQQTVSITIGPISVTLQQIFISLMSTIIVFPPSFLLITLFRRTKQKTNTVMQANQSKPKRGRWKNLGTASSVWEDAPTKSKLTKFKESISELVKGNSKTKYDTQEEEEDNIPVPTIAGDPNAKANAQKKKKKPFMFPYWCNYIAWILCFLSVITPAFFTILYSMEWGKTKANEWLVTFVLSFFQSVIVVQPIKVLCLVTFIACVLKKPDLDEESDCTNELNQAIATHEAAVTAKGSDALDEIARRRREANEALDPPDSEKLEEQRVQRVREMKMEAILKEIMVYGFFVLVLFFLSYQQRDVQSFYYTENMKNMFVEGFEEISTMNDYWVWLEGTLMPTLYASQFHNGTNLTNWWDKRCVGDFQSRRMGIARLRQFRIKEDSCNILGVMEPVINHCRTDYNWLDDDTAPYLPAWRPVNEKDWASLEERTDDPFVYQNSIRLKSMPYMATLRTYKGGGYVVNFERSFRRTARNLTRLREQDWLDLRTRAIILEFTVYNPNANLFASAIMTTEFPATGAAVPRSEFKIFRLQNYVGGFGIVVIFFEVLYCCFALLFFYRCIKKVRQLKCMYFQTFWEIMEFIMLCFAVACIVMYVFKYTLTKVAFHYLKKQSQPEFINFQSLAMYDEFYGFMTACVVFLASLQFLKLLSFNKKMNMLGETVKLATKDLKVFSIAFLLYFMSFVLTSYLLFGKYMAGYSGFVQSVESTFAFTLGTFDFDAMSGAHKFLGPVFFFTFIMVIYVGLMSIFLTIIGDAFSTVKEQTKNAENEYEMVDFIWRKFKGIIGVK</sequence>
<keyword evidence="8 13" id="KW-0472">Membrane</keyword>
<evidence type="ECO:0000256" key="5">
    <source>
        <dbReference type="ARBA" id="ARBA00022729"/>
    </source>
</evidence>
<evidence type="ECO:0000256" key="13">
    <source>
        <dbReference type="SAM" id="Phobius"/>
    </source>
</evidence>
<dbReference type="Pfam" id="PF00801">
    <property type="entry name" value="PKD"/>
    <property type="match status" value="1"/>
</dbReference>
<feature type="transmembrane region" description="Helical" evidence="13">
    <location>
        <begin position="2689"/>
        <end position="2707"/>
    </location>
</feature>
<proteinExistence type="inferred from homology"/>
<dbReference type="InterPro" id="IPR036392">
    <property type="entry name" value="PLAT/LH2_dom_sf"/>
</dbReference>
<keyword evidence="6 13" id="KW-1133">Transmembrane helix</keyword>